<reference evidence="1 2" key="1">
    <citation type="submission" date="2016-10" db="EMBL/GenBank/DDBJ databases">
        <authorList>
            <person name="Varghese N."/>
            <person name="Submissions S."/>
        </authorList>
    </citation>
    <scope>NUCLEOTIDE SEQUENCE [LARGE SCALE GENOMIC DNA]</scope>
    <source>
        <strain evidence="1 2">DSM 21822</strain>
    </source>
</reference>
<name>A0A1I4CRP7_9HYPH</name>
<evidence type="ECO:0000313" key="2">
    <source>
        <dbReference type="Proteomes" id="UP000323300"/>
    </source>
</evidence>
<gene>
    <name evidence="1" type="ORF">SAMN04488498_11434</name>
</gene>
<sequence length="253" mass="28933">MARQEGPGVPAPSMREPIGDFDVVSEDQWKAAREKLLAEEKALMKAKDRLVAKRRLLPVTEVDRNYRFIGTDGDRDLLGLFEGRRQLVVYRFFYAPDVENWPDGACSGCSMFADTVVHPAHLAARDTTLAFVTAAPIDKIESLRERMGWSHIPFYSLSDERFSRDFGVEEQFGINVFIRRGERIFRTYFLNGRGIEEIGPVWSFLDMTLLGRQETWQEAPHGRPQGDPYTWWRLHDNYGQVAAPNPPQPNGDA</sequence>
<dbReference type="EMBL" id="FOSL01000014">
    <property type="protein sequence ID" value="SFK83300.1"/>
    <property type="molecule type" value="Genomic_DNA"/>
</dbReference>
<keyword evidence="2" id="KW-1185">Reference proteome</keyword>
<protein>
    <submittedName>
        <fullName evidence="1">Predicted dithiol-disulfide oxidoreductase, DUF899 family</fullName>
    </submittedName>
</protein>
<organism evidence="1 2">
    <name type="scientific">Neomesorhizobium albiziae</name>
    <dbReference type="NCBI Taxonomy" id="335020"/>
    <lineage>
        <taxon>Bacteria</taxon>
        <taxon>Pseudomonadati</taxon>
        <taxon>Pseudomonadota</taxon>
        <taxon>Alphaproteobacteria</taxon>
        <taxon>Hyphomicrobiales</taxon>
        <taxon>Phyllobacteriaceae</taxon>
        <taxon>Neomesorhizobium</taxon>
    </lineage>
</organism>
<dbReference type="InterPro" id="IPR010296">
    <property type="entry name" value="DUF899_thioredox"/>
</dbReference>
<dbReference type="Proteomes" id="UP000323300">
    <property type="component" value="Unassembled WGS sequence"/>
</dbReference>
<evidence type="ECO:0000313" key="1">
    <source>
        <dbReference type="EMBL" id="SFK83300.1"/>
    </source>
</evidence>
<dbReference type="AlphaFoldDB" id="A0A1I4CRP7"/>
<proteinExistence type="predicted"/>
<accession>A0A1I4CRP7</accession>
<dbReference type="Pfam" id="PF05988">
    <property type="entry name" value="DUF899"/>
    <property type="match status" value="1"/>
</dbReference>